<feature type="non-terminal residue" evidence="1">
    <location>
        <position position="285"/>
    </location>
</feature>
<dbReference type="Proteomes" id="UP000249130">
    <property type="component" value="Unassembled WGS sequence"/>
</dbReference>
<gene>
    <name evidence="1" type="ORF">CH341_31340</name>
</gene>
<dbReference type="EMBL" id="NPEX01000613">
    <property type="protein sequence ID" value="RAI34543.1"/>
    <property type="molecule type" value="Genomic_DNA"/>
</dbReference>
<dbReference type="Gene3D" id="2.160.20.10">
    <property type="entry name" value="Single-stranded right-handed beta-helix, Pectin lyase-like"/>
    <property type="match status" value="1"/>
</dbReference>
<sequence length="285" mass="29536">ANGDFRFDRRAGGGVTQIAAGGDRTPILDRWFAWSTGSAVLVQQLGAPTSTSRYAAALQLTVGPSAVVAHLSQQILSDDIRDLAAPESPVTLSIAIDGPAGLSIGWAAYVPAALDSFGTVASPTRTLVASGTWVLDTGIIEKAATFDLPTSATKGLEVELTASLTSSSGSIPITFYAAQLEAGAEKTGFSWRPRSVAQVEASAPRERLPADRYYFVDAATGSDQNTGRRWASAFASVQKALDTIAQLDIGIFNVTVLAKAGTYGPIVVPAAWMGSGTVTVQADTA</sequence>
<accession>A0A327KA05</accession>
<reference evidence="1 2" key="1">
    <citation type="submission" date="2017-07" db="EMBL/GenBank/DDBJ databases">
        <title>Draft Genome Sequences of Select Purple Nonsulfur Bacteria.</title>
        <authorList>
            <person name="Lasarre B."/>
            <person name="Mckinlay J.B."/>
        </authorList>
    </citation>
    <scope>NUCLEOTIDE SEQUENCE [LARGE SCALE GENOMIC DNA]</scope>
    <source>
        <strain evidence="1 2">DSM 5909</strain>
    </source>
</reference>
<keyword evidence="2" id="KW-1185">Reference proteome</keyword>
<evidence type="ECO:0000313" key="2">
    <source>
        <dbReference type="Proteomes" id="UP000249130"/>
    </source>
</evidence>
<comment type="caution">
    <text evidence="1">The sequence shown here is derived from an EMBL/GenBank/DDBJ whole genome shotgun (WGS) entry which is preliminary data.</text>
</comment>
<evidence type="ECO:0000313" key="1">
    <source>
        <dbReference type="EMBL" id="RAI34543.1"/>
    </source>
</evidence>
<organism evidence="1 2">
    <name type="scientific">Rhodoplanes roseus</name>
    <dbReference type="NCBI Taxonomy" id="29409"/>
    <lineage>
        <taxon>Bacteria</taxon>
        <taxon>Pseudomonadati</taxon>
        <taxon>Pseudomonadota</taxon>
        <taxon>Alphaproteobacteria</taxon>
        <taxon>Hyphomicrobiales</taxon>
        <taxon>Nitrobacteraceae</taxon>
        <taxon>Rhodoplanes</taxon>
    </lineage>
</organism>
<proteinExistence type="predicted"/>
<dbReference type="InterPro" id="IPR012334">
    <property type="entry name" value="Pectin_lyas_fold"/>
</dbReference>
<name>A0A327KA05_9BRAD</name>
<protein>
    <submittedName>
        <fullName evidence="1">Uncharacterized protein</fullName>
    </submittedName>
</protein>
<dbReference type="AlphaFoldDB" id="A0A327KA05"/>
<feature type="non-terminal residue" evidence="1">
    <location>
        <position position="1"/>
    </location>
</feature>